<dbReference type="AlphaFoldDB" id="A0A1Y3AUF2"/>
<dbReference type="OrthoDB" id="6108017at2759"/>
<keyword evidence="4" id="KW-1185">Reference proteome</keyword>
<dbReference type="Pfam" id="PF01843">
    <property type="entry name" value="DIL"/>
    <property type="match status" value="1"/>
</dbReference>
<evidence type="ECO:0000313" key="4">
    <source>
        <dbReference type="Proteomes" id="UP000194236"/>
    </source>
</evidence>
<feature type="region of interest" description="Disordered" evidence="1">
    <location>
        <begin position="101"/>
        <end position="121"/>
    </location>
</feature>
<reference evidence="3 4" key="1">
    <citation type="submission" date="2017-03" db="EMBL/GenBank/DDBJ databases">
        <title>Genome Survey of Euroglyphus maynei.</title>
        <authorList>
            <person name="Arlian L.G."/>
            <person name="Morgan M.S."/>
            <person name="Rider S.D."/>
        </authorList>
    </citation>
    <scope>NUCLEOTIDE SEQUENCE [LARGE SCALE GENOMIC DNA]</scope>
    <source>
        <strain evidence="3">Arlian Lab</strain>
        <tissue evidence="3">Whole body</tissue>
    </source>
</reference>
<protein>
    <submittedName>
        <fullName evidence="3">DIL domain containing protein</fullName>
    </submittedName>
</protein>
<dbReference type="PROSITE" id="PS51126">
    <property type="entry name" value="DILUTE"/>
    <property type="match status" value="1"/>
</dbReference>
<dbReference type="InterPro" id="IPR052072">
    <property type="entry name" value="Vascular_dev_regulator"/>
</dbReference>
<dbReference type="SMART" id="SM01132">
    <property type="entry name" value="DIL"/>
    <property type="match status" value="1"/>
</dbReference>
<sequence length="121" mass="14465">MRKDLCRNERAIEIIYNISLFEQFLRENKIIKWDIVKAQLDPILQATKLLISTKTEKQIPAIVLTTESLTMAQIMKIIKMYTPSDEEQISTNFINNLEMELQKRRKQQQPQHDRKYPKRFA</sequence>
<organism evidence="3 4">
    <name type="scientific">Euroglyphus maynei</name>
    <name type="common">Mayne's house dust mite</name>
    <dbReference type="NCBI Taxonomy" id="6958"/>
    <lineage>
        <taxon>Eukaryota</taxon>
        <taxon>Metazoa</taxon>
        <taxon>Ecdysozoa</taxon>
        <taxon>Arthropoda</taxon>
        <taxon>Chelicerata</taxon>
        <taxon>Arachnida</taxon>
        <taxon>Acari</taxon>
        <taxon>Acariformes</taxon>
        <taxon>Sarcoptiformes</taxon>
        <taxon>Astigmata</taxon>
        <taxon>Psoroptidia</taxon>
        <taxon>Analgoidea</taxon>
        <taxon>Pyroglyphidae</taxon>
        <taxon>Pyroglyphinae</taxon>
        <taxon>Euroglyphus</taxon>
    </lineage>
</organism>
<comment type="caution">
    <text evidence="3">The sequence shown here is derived from an EMBL/GenBank/DDBJ whole genome shotgun (WGS) entry which is preliminary data.</text>
</comment>
<name>A0A1Y3AUF2_EURMA</name>
<evidence type="ECO:0000313" key="3">
    <source>
        <dbReference type="EMBL" id="OTF71273.1"/>
    </source>
</evidence>
<dbReference type="PANTHER" id="PTHR16027">
    <property type="entry name" value="DILUTE DOMAIN-CONTAINING PROTEIN YPR089W"/>
    <property type="match status" value="1"/>
</dbReference>
<dbReference type="GO" id="GO:0051020">
    <property type="term" value="F:GTPase binding"/>
    <property type="evidence" value="ECO:0007669"/>
    <property type="project" value="TreeGrafter"/>
</dbReference>
<dbReference type="PANTHER" id="PTHR16027:SF6">
    <property type="entry name" value="DILUTE DOMAIN-CONTAINING PROTEIN"/>
    <property type="match status" value="1"/>
</dbReference>
<dbReference type="InterPro" id="IPR002710">
    <property type="entry name" value="Dilute_dom"/>
</dbReference>
<gene>
    <name evidence="3" type="ORF">BLA29_012165</name>
</gene>
<evidence type="ECO:0000259" key="2">
    <source>
        <dbReference type="PROSITE" id="PS51126"/>
    </source>
</evidence>
<proteinExistence type="predicted"/>
<feature type="domain" description="Dilute" evidence="2">
    <location>
        <begin position="1"/>
        <end position="104"/>
    </location>
</feature>
<dbReference type="Proteomes" id="UP000194236">
    <property type="component" value="Unassembled WGS sequence"/>
</dbReference>
<feature type="non-terminal residue" evidence="3">
    <location>
        <position position="121"/>
    </location>
</feature>
<accession>A0A1Y3AUF2</accession>
<evidence type="ECO:0000256" key="1">
    <source>
        <dbReference type="SAM" id="MobiDB-lite"/>
    </source>
</evidence>
<dbReference type="EMBL" id="MUJZ01061834">
    <property type="protein sequence ID" value="OTF71273.1"/>
    <property type="molecule type" value="Genomic_DNA"/>
</dbReference>